<protein>
    <recommendedName>
        <fullName evidence="4">Carboxylic ester hydrolase</fullName>
        <ecNumber evidence="4">3.1.1.-</ecNumber>
    </recommendedName>
</protein>
<proteinExistence type="inferred from homology"/>
<dbReference type="PANTHER" id="PTHR43918:SF12">
    <property type="entry name" value="ACETYLCHOLINESTERASE 1"/>
    <property type="match status" value="1"/>
</dbReference>
<feature type="chain" id="PRO_5035968059" description="Carboxylic ester hydrolase" evidence="4">
    <location>
        <begin position="20"/>
        <end position="594"/>
    </location>
</feature>
<evidence type="ECO:0000313" key="7">
    <source>
        <dbReference type="Proteomes" id="UP000749559"/>
    </source>
</evidence>
<evidence type="ECO:0000313" key="6">
    <source>
        <dbReference type="EMBL" id="CAH1786023.1"/>
    </source>
</evidence>
<evidence type="ECO:0000256" key="3">
    <source>
        <dbReference type="ARBA" id="ARBA00022801"/>
    </source>
</evidence>
<evidence type="ECO:0000256" key="4">
    <source>
        <dbReference type="RuleBase" id="RU361235"/>
    </source>
</evidence>
<evidence type="ECO:0000259" key="5">
    <source>
        <dbReference type="Pfam" id="PF00135"/>
    </source>
</evidence>
<gene>
    <name evidence="6" type="ORF">OFUS_LOCUS11993</name>
</gene>
<keyword evidence="7" id="KW-1185">Reference proteome</keyword>
<accession>A0A8S4NZC4</accession>
<dbReference type="InterPro" id="IPR029058">
    <property type="entry name" value="AB_hydrolase_fold"/>
</dbReference>
<dbReference type="AlphaFoldDB" id="A0A8S4NZC4"/>
<dbReference type="OrthoDB" id="408631at2759"/>
<dbReference type="Pfam" id="PF00135">
    <property type="entry name" value="COesterase"/>
    <property type="match status" value="1"/>
</dbReference>
<feature type="signal peptide" evidence="4">
    <location>
        <begin position="1"/>
        <end position="19"/>
    </location>
</feature>
<dbReference type="PROSITE" id="PS00122">
    <property type="entry name" value="CARBOXYLESTERASE_B_1"/>
    <property type="match status" value="1"/>
</dbReference>
<evidence type="ECO:0000256" key="2">
    <source>
        <dbReference type="ARBA" id="ARBA00022487"/>
    </source>
</evidence>
<dbReference type="Gene3D" id="3.40.50.1820">
    <property type="entry name" value="alpha/beta hydrolase"/>
    <property type="match status" value="1"/>
</dbReference>
<feature type="domain" description="Carboxylesterase type B" evidence="5">
    <location>
        <begin position="23"/>
        <end position="563"/>
    </location>
</feature>
<comment type="caution">
    <text evidence="6">The sequence shown here is derived from an EMBL/GenBank/DDBJ whole genome shotgun (WGS) entry which is preliminary data.</text>
</comment>
<dbReference type="InterPro" id="IPR019826">
    <property type="entry name" value="Carboxylesterase_B_AS"/>
</dbReference>
<dbReference type="GO" id="GO:0019695">
    <property type="term" value="P:choline metabolic process"/>
    <property type="evidence" value="ECO:0007669"/>
    <property type="project" value="TreeGrafter"/>
</dbReference>
<dbReference type="InterPro" id="IPR019819">
    <property type="entry name" value="Carboxylesterase_B_CS"/>
</dbReference>
<dbReference type="EMBL" id="CAIIXF020000006">
    <property type="protein sequence ID" value="CAH1786023.1"/>
    <property type="molecule type" value="Genomic_DNA"/>
</dbReference>
<dbReference type="PANTHER" id="PTHR43918">
    <property type="entry name" value="ACETYLCHOLINESTERASE"/>
    <property type="match status" value="1"/>
</dbReference>
<keyword evidence="3 4" id="KW-0378">Hydrolase</keyword>
<organism evidence="6 7">
    <name type="scientific">Owenia fusiformis</name>
    <name type="common">Polychaete worm</name>
    <dbReference type="NCBI Taxonomy" id="6347"/>
    <lineage>
        <taxon>Eukaryota</taxon>
        <taxon>Metazoa</taxon>
        <taxon>Spiralia</taxon>
        <taxon>Lophotrochozoa</taxon>
        <taxon>Annelida</taxon>
        <taxon>Polychaeta</taxon>
        <taxon>Sedentaria</taxon>
        <taxon>Canalipalpata</taxon>
        <taxon>Sabellida</taxon>
        <taxon>Oweniida</taxon>
        <taxon>Oweniidae</taxon>
        <taxon>Owenia</taxon>
    </lineage>
</organism>
<dbReference type="PROSITE" id="PS00941">
    <property type="entry name" value="CARBOXYLESTERASE_B_2"/>
    <property type="match status" value="1"/>
</dbReference>
<comment type="similarity">
    <text evidence="1 4">Belongs to the type-B carboxylesterase/lipase family.</text>
</comment>
<name>A0A8S4NZC4_OWEFU</name>
<dbReference type="Proteomes" id="UP000749559">
    <property type="component" value="Unassembled WGS sequence"/>
</dbReference>
<dbReference type="EC" id="3.1.1.-" evidence="4"/>
<evidence type="ECO:0000256" key="1">
    <source>
        <dbReference type="ARBA" id="ARBA00005964"/>
    </source>
</evidence>
<dbReference type="InterPro" id="IPR002018">
    <property type="entry name" value="CarbesteraseB"/>
</dbReference>
<dbReference type="GO" id="GO:0005615">
    <property type="term" value="C:extracellular space"/>
    <property type="evidence" value="ECO:0007669"/>
    <property type="project" value="TreeGrafter"/>
</dbReference>
<sequence length="594" mass="66473">MKDIVFLVLTQIVITSSAAIKTDVVNIPNGPIHGSQESVSNLATSPYLEGRDLTYRRFLGIPFADPPVGTLRFKPPQQLSATWNETREATTYPAICVQHQWPQLPQFETSEDCLYLSIWAPGDGSSTEPKAVMVWIYGGGYYGGSINLYDPTMLTIIGDVIVVNVAYRVNIFGFLSTGDDLVPGNMGLLDQQLGIRWVKDNIALFGGDPERITIFGESAGASSVTQHVIAPSNKGLFQRAISQSGTIFTPFAFQEKDMVPFIRETGTAVGCDNPNIKDLIECLIGVEATKLLNVALTPYPAPDNFFKWVPVVDGKFIVRDPYDLIGKTRGPIPKMLGDIDLMLGTNSDEGFLFVSIFVPFERAYVHGKPIPWENMTYTIPVMKDAIEGIAATYSDATSKDIIFKTLIYAYFGIEDWTNLTKEKITEIGMHFITDTWFTVPAYQFVKMHAAQGKHSYIYNLNYRKAGSFLPTWVKGTDHDEDLDYIIPRIDTFLAKPEAEQLLSYNMITYWTNFAKTGNPNDPVASPALPVKWPIFTADKEQYLELSDNITPIDTFIRSDSVKFYTEYLPVITGASKCAVRKFNRKENKRKMTIK</sequence>
<reference evidence="6" key="1">
    <citation type="submission" date="2022-03" db="EMBL/GenBank/DDBJ databases">
        <authorList>
            <person name="Martin C."/>
        </authorList>
    </citation>
    <scope>NUCLEOTIDE SEQUENCE</scope>
</reference>
<keyword evidence="2" id="KW-0719">Serine esterase</keyword>
<keyword evidence="4" id="KW-0732">Signal</keyword>
<dbReference type="GO" id="GO:0005886">
    <property type="term" value="C:plasma membrane"/>
    <property type="evidence" value="ECO:0007669"/>
    <property type="project" value="TreeGrafter"/>
</dbReference>
<dbReference type="InterPro" id="IPR050654">
    <property type="entry name" value="AChE-related_enzymes"/>
</dbReference>
<dbReference type="SUPFAM" id="SSF53474">
    <property type="entry name" value="alpha/beta-Hydrolases"/>
    <property type="match status" value="1"/>
</dbReference>
<dbReference type="GO" id="GO:0006581">
    <property type="term" value="P:acetylcholine catabolic process"/>
    <property type="evidence" value="ECO:0007669"/>
    <property type="project" value="TreeGrafter"/>
</dbReference>
<dbReference type="GO" id="GO:0003990">
    <property type="term" value="F:acetylcholinesterase activity"/>
    <property type="evidence" value="ECO:0007669"/>
    <property type="project" value="TreeGrafter"/>
</dbReference>